<dbReference type="AlphaFoldDB" id="E9E9M2"/>
<feature type="signal peptide" evidence="2">
    <location>
        <begin position="1"/>
        <end position="22"/>
    </location>
</feature>
<dbReference type="OrthoDB" id="4940977at2759"/>
<feature type="compositionally biased region" description="Polar residues" evidence="1">
    <location>
        <begin position="35"/>
        <end position="51"/>
    </location>
</feature>
<dbReference type="eggNOG" id="ENOG502R2FP">
    <property type="taxonomic scope" value="Eukaryota"/>
</dbReference>
<evidence type="ECO:0000256" key="2">
    <source>
        <dbReference type="SAM" id="SignalP"/>
    </source>
</evidence>
<keyword evidence="4" id="KW-1185">Reference proteome</keyword>
<dbReference type="HOGENOM" id="CLU_037232_0_0_1"/>
<dbReference type="EMBL" id="GL698528">
    <property type="protein sequence ID" value="EFY87335.1"/>
    <property type="molecule type" value="Genomic_DNA"/>
</dbReference>
<evidence type="ECO:0000256" key="1">
    <source>
        <dbReference type="SAM" id="MobiDB-lite"/>
    </source>
</evidence>
<proteinExistence type="predicted"/>
<protein>
    <recommendedName>
        <fullName evidence="5">SCP domain-containing protein</fullName>
    </recommendedName>
</protein>
<keyword evidence="2" id="KW-0732">Signal</keyword>
<evidence type="ECO:0000313" key="3">
    <source>
        <dbReference type="EMBL" id="EFY87335.1"/>
    </source>
</evidence>
<feature type="chain" id="PRO_5003239006" description="SCP domain-containing protein" evidence="2">
    <location>
        <begin position="23"/>
        <end position="325"/>
    </location>
</feature>
<gene>
    <name evidence="3" type="ORF">MAC_06570</name>
</gene>
<organism evidence="4">
    <name type="scientific">Metarhizium acridum (strain CQMa 102)</name>
    <dbReference type="NCBI Taxonomy" id="655827"/>
    <lineage>
        <taxon>Eukaryota</taxon>
        <taxon>Fungi</taxon>
        <taxon>Dikarya</taxon>
        <taxon>Ascomycota</taxon>
        <taxon>Pezizomycotina</taxon>
        <taxon>Sordariomycetes</taxon>
        <taxon>Hypocreomycetidae</taxon>
        <taxon>Hypocreales</taxon>
        <taxon>Clavicipitaceae</taxon>
        <taxon>Metarhizium</taxon>
    </lineage>
</organism>
<name>E9E9M2_METAQ</name>
<dbReference type="InParanoid" id="E9E9M2"/>
<accession>E9E9M2</accession>
<reference evidence="3 4" key="1">
    <citation type="journal article" date="2011" name="PLoS Genet.">
        <title>Genome sequencing and comparative transcriptomics of the model entomopathogenic fungi Metarhizium anisopliae and M. acridum.</title>
        <authorList>
            <person name="Gao Q."/>
            <person name="Jin K."/>
            <person name="Ying S.H."/>
            <person name="Zhang Y."/>
            <person name="Xiao G."/>
            <person name="Shang Y."/>
            <person name="Duan Z."/>
            <person name="Hu X."/>
            <person name="Xie X.Q."/>
            <person name="Zhou G."/>
            <person name="Peng G."/>
            <person name="Luo Z."/>
            <person name="Huang W."/>
            <person name="Wang B."/>
            <person name="Fang W."/>
            <person name="Wang S."/>
            <person name="Zhong Y."/>
            <person name="Ma L.J."/>
            <person name="St Leger R.J."/>
            <person name="Zhao G.P."/>
            <person name="Pei Y."/>
            <person name="Feng M.G."/>
            <person name="Xia Y."/>
            <person name="Wang C."/>
        </authorList>
    </citation>
    <scope>NUCLEOTIDE SEQUENCE [LARGE SCALE GENOMIC DNA]</scope>
    <source>
        <strain evidence="3 4">CQMa 102</strain>
    </source>
</reference>
<evidence type="ECO:0000313" key="4">
    <source>
        <dbReference type="Proteomes" id="UP000002499"/>
    </source>
</evidence>
<dbReference type="Proteomes" id="UP000002499">
    <property type="component" value="Unassembled WGS sequence"/>
</dbReference>
<feature type="region of interest" description="Disordered" evidence="1">
    <location>
        <begin position="24"/>
        <end position="192"/>
    </location>
</feature>
<evidence type="ECO:0008006" key="5">
    <source>
        <dbReference type="Google" id="ProtNLM"/>
    </source>
</evidence>
<dbReference type="KEGG" id="maw:19250881"/>
<feature type="compositionally biased region" description="Polar residues" evidence="1">
    <location>
        <begin position="152"/>
        <end position="185"/>
    </location>
</feature>
<dbReference type="GeneID" id="19250881"/>
<sequence>MRVPLLVAALPLVSALPRGSLAKRTTDTVDHNRGRSANVNWNGQSDYSTWQGRDRHPSWQGPDSHPSWQGPDSDPSWQGPDSDPSWNGPAWPEDPYFPPGFPKDDSLPEDNSPPEDDYLPEDACPPEDDSLPEDNGLPNSPNDEEKTDNPEDNTPQKPSTTISASHKPVATQTRPVVSPTPSATKVPSGGDEPFYMATVNKWLGDLNLRPLKYDSKLAQNALQCSEDSKGALNHKLYPGSMGQVMAQGKENGFEKVFVGGWLGERPNLFPDNAIWEKFSRGWNHMGQTGHADILSDQAKADDGTPIKVTMIGCGWAWNMWTCDVA</sequence>
<feature type="compositionally biased region" description="Acidic residues" evidence="1">
    <location>
        <begin position="112"/>
        <end position="132"/>
    </location>
</feature>
<feature type="compositionally biased region" description="Basic and acidic residues" evidence="1">
    <location>
        <begin position="24"/>
        <end position="33"/>
    </location>
</feature>